<evidence type="ECO:0000313" key="1">
    <source>
        <dbReference type="EMBL" id="MDN5071569.1"/>
    </source>
</evidence>
<sequence>MKKIPISEYYENEAKEYDDFLIDNEALTCIRRVFTIEFEDWSDKAICAIGDDIALKFWGMNGFQTGMLVYEEFLDIATFCALFNCNVNDLDYSNIRGYHDKSIEGIYRTFNNDLSLDKYEKLVKKQI</sequence>
<organism evidence="1 2">
    <name type="scientific">Aliarcobacter butzleri</name>
    <dbReference type="NCBI Taxonomy" id="28197"/>
    <lineage>
        <taxon>Bacteria</taxon>
        <taxon>Pseudomonadati</taxon>
        <taxon>Campylobacterota</taxon>
        <taxon>Epsilonproteobacteria</taxon>
        <taxon>Campylobacterales</taxon>
        <taxon>Arcobacteraceae</taxon>
        <taxon>Aliarcobacter</taxon>
    </lineage>
</organism>
<dbReference type="Proteomes" id="UP001170288">
    <property type="component" value="Unassembled WGS sequence"/>
</dbReference>
<reference evidence="1" key="2">
    <citation type="journal article" date="2023" name="Microorganisms">
        <title>Genomic Characterization of Arcobacter butzleri Strains Isolated from Various Sources in Lithuania.</title>
        <authorList>
            <person name="Uljanovas D."/>
            <person name="Golz G."/>
            <person name="Fleischmann S."/>
            <person name="Kudirkiene E."/>
            <person name="Kasetiene N."/>
            <person name="Grineviciene A."/>
            <person name="Tamuleviciene E."/>
            <person name="Aksomaitiene J."/>
            <person name="Alter T."/>
            <person name="Malakauskas M."/>
        </authorList>
    </citation>
    <scope>NUCLEOTIDE SEQUENCE</scope>
    <source>
        <strain evidence="1">RCM69</strain>
    </source>
</reference>
<protein>
    <submittedName>
        <fullName evidence="1">Uncharacterized protein</fullName>
    </submittedName>
</protein>
<dbReference type="AlphaFoldDB" id="A0AAW7Q102"/>
<accession>A0AAW7Q102</accession>
<gene>
    <name evidence="1" type="ORF">O8C76_11095</name>
</gene>
<comment type="caution">
    <text evidence="1">The sequence shown here is derived from an EMBL/GenBank/DDBJ whole genome shotgun (WGS) entry which is preliminary data.</text>
</comment>
<reference evidence="1" key="1">
    <citation type="submission" date="2022-12" db="EMBL/GenBank/DDBJ databases">
        <authorList>
            <person name="Uljanovas D."/>
        </authorList>
    </citation>
    <scope>NUCLEOTIDE SEQUENCE</scope>
    <source>
        <strain evidence="1">RCM69</strain>
    </source>
</reference>
<dbReference type="EMBL" id="JAPZCX010000023">
    <property type="protein sequence ID" value="MDN5071569.1"/>
    <property type="molecule type" value="Genomic_DNA"/>
</dbReference>
<name>A0AAW7Q102_9BACT</name>
<evidence type="ECO:0000313" key="2">
    <source>
        <dbReference type="Proteomes" id="UP001170288"/>
    </source>
</evidence>
<dbReference type="RefSeq" id="WP_237937919.1">
    <property type="nucleotide sequence ID" value="NZ_JAKKPJ010000022.1"/>
</dbReference>
<proteinExistence type="predicted"/>